<accession>A0A8J3TSI0</accession>
<evidence type="ECO:0000256" key="1">
    <source>
        <dbReference type="ARBA" id="ARBA00023172"/>
    </source>
</evidence>
<dbReference type="AlphaFoldDB" id="A0A8J3TSI0"/>
<dbReference type="EMBL" id="BOOO01000024">
    <property type="protein sequence ID" value="GII31344.1"/>
    <property type="molecule type" value="Genomic_DNA"/>
</dbReference>
<proteinExistence type="predicted"/>
<keyword evidence="1" id="KW-0233">DNA recombination</keyword>
<feature type="region of interest" description="Disordered" evidence="2">
    <location>
        <begin position="1"/>
        <end position="34"/>
    </location>
</feature>
<dbReference type="SUPFAM" id="SSF56349">
    <property type="entry name" value="DNA breaking-rejoining enzymes"/>
    <property type="match status" value="1"/>
</dbReference>
<evidence type="ECO:0000256" key="2">
    <source>
        <dbReference type="SAM" id="MobiDB-lite"/>
    </source>
</evidence>
<keyword evidence="4" id="KW-1185">Reference proteome</keyword>
<evidence type="ECO:0000313" key="3">
    <source>
        <dbReference type="EMBL" id="GII31344.1"/>
    </source>
</evidence>
<evidence type="ECO:0000313" key="4">
    <source>
        <dbReference type="Proteomes" id="UP000650628"/>
    </source>
</evidence>
<dbReference type="InterPro" id="IPR011010">
    <property type="entry name" value="DNA_brk_join_enz"/>
</dbReference>
<comment type="caution">
    <text evidence="3">The sequence shown here is derived from an EMBL/GenBank/DDBJ whole genome shotgun (WGS) entry which is preliminary data.</text>
</comment>
<name>A0A8J3TSI0_9ACTN</name>
<dbReference type="Proteomes" id="UP000650628">
    <property type="component" value="Unassembled WGS sequence"/>
</dbReference>
<dbReference type="Gene3D" id="1.10.443.10">
    <property type="entry name" value="Intergrase catalytic core"/>
    <property type="match status" value="1"/>
</dbReference>
<evidence type="ECO:0008006" key="5">
    <source>
        <dbReference type="Google" id="ProtNLM"/>
    </source>
</evidence>
<gene>
    <name evidence="3" type="ORF">Pmi06nite_47860</name>
</gene>
<reference evidence="3 4" key="1">
    <citation type="submission" date="2021-01" db="EMBL/GenBank/DDBJ databases">
        <title>Whole genome shotgun sequence of Planotetraspora mira NBRC 15435.</title>
        <authorList>
            <person name="Komaki H."/>
            <person name="Tamura T."/>
        </authorList>
    </citation>
    <scope>NUCLEOTIDE SEQUENCE [LARGE SCALE GENOMIC DNA]</scope>
    <source>
        <strain evidence="3 4">NBRC 15435</strain>
    </source>
</reference>
<dbReference type="GO" id="GO:0015074">
    <property type="term" value="P:DNA integration"/>
    <property type="evidence" value="ECO:0007669"/>
    <property type="project" value="InterPro"/>
</dbReference>
<dbReference type="InterPro" id="IPR013762">
    <property type="entry name" value="Integrase-like_cat_sf"/>
</dbReference>
<sequence>MALTHPEQLSWTDTAGPPDTTARVDHRSTPAHLGRPDTAMTLLLEQGVDIRVVQVILDHSQLPTTKRCMRLTETLAGQAAARMGRALWDN</sequence>
<dbReference type="GO" id="GO:0006310">
    <property type="term" value="P:DNA recombination"/>
    <property type="evidence" value="ECO:0007669"/>
    <property type="project" value="UniProtKB-KW"/>
</dbReference>
<dbReference type="GO" id="GO:0003677">
    <property type="term" value="F:DNA binding"/>
    <property type="evidence" value="ECO:0007669"/>
    <property type="project" value="InterPro"/>
</dbReference>
<protein>
    <recommendedName>
        <fullName evidence="5">Tyr recombinase domain-containing protein</fullName>
    </recommendedName>
</protein>
<organism evidence="3 4">
    <name type="scientific">Planotetraspora mira</name>
    <dbReference type="NCBI Taxonomy" id="58121"/>
    <lineage>
        <taxon>Bacteria</taxon>
        <taxon>Bacillati</taxon>
        <taxon>Actinomycetota</taxon>
        <taxon>Actinomycetes</taxon>
        <taxon>Streptosporangiales</taxon>
        <taxon>Streptosporangiaceae</taxon>
        <taxon>Planotetraspora</taxon>
    </lineage>
</organism>